<sequence length="270" mass="28150">MVRAGLMRIARLRVTLAYGAMLLVVTSALATLDPLARERIVEKASTNLHNLAHGHFGTLLGSAFVVDAGAIAVWLPNLLCLLALAELLWGSTRLVVAFMVGHVGATLLVAAGLIAAVKEGWTSTDITRATDVGVSYGAMAVLGAMTAALPRRWQALWIGWWIGVGAAVVATGGDFTDAGHGLALVLGALVATRFGAPEPWTRWRLGMLAVASWFGFAMVVSTTAALVPATSCGLLCALVGGLASRLSALRTRPTPSATDMVPDFERHALS</sequence>
<dbReference type="EMBL" id="AP022588">
    <property type="protein sequence ID" value="BBY29891.1"/>
    <property type="molecule type" value="Genomic_DNA"/>
</dbReference>
<keyword evidence="1" id="KW-1133">Transmembrane helix</keyword>
<evidence type="ECO:0000256" key="1">
    <source>
        <dbReference type="SAM" id="Phobius"/>
    </source>
</evidence>
<dbReference type="Pfam" id="PF20401">
    <property type="entry name" value="Rhomboid_2"/>
    <property type="match status" value="1"/>
</dbReference>
<dbReference type="RefSeq" id="WP_163799002.1">
    <property type="nucleotide sequence ID" value="NZ_AP022588.1"/>
</dbReference>
<evidence type="ECO:0008006" key="4">
    <source>
        <dbReference type="Google" id="ProtNLM"/>
    </source>
</evidence>
<feature type="transmembrane region" description="Helical" evidence="1">
    <location>
        <begin position="94"/>
        <end position="117"/>
    </location>
</feature>
<evidence type="ECO:0000313" key="2">
    <source>
        <dbReference type="EMBL" id="BBY29891.1"/>
    </source>
</evidence>
<keyword evidence="3" id="KW-1185">Reference proteome</keyword>
<organism evidence="2 3">
    <name type="scientific">Mycolicibacterium sediminis</name>
    <dbReference type="NCBI Taxonomy" id="1286180"/>
    <lineage>
        <taxon>Bacteria</taxon>
        <taxon>Bacillati</taxon>
        <taxon>Actinomycetota</taxon>
        <taxon>Actinomycetes</taxon>
        <taxon>Mycobacteriales</taxon>
        <taxon>Mycobacteriaceae</taxon>
        <taxon>Mycolicibacterium</taxon>
    </lineage>
</organism>
<dbReference type="Proteomes" id="UP000467193">
    <property type="component" value="Chromosome"/>
</dbReference>
<evidence type="ECO:0000313" key="3">
    <source>
        <dbReference type="Proteomes" id="UP000467193"/>
    </source>
</evidence>
<feature type="transmembrane region" description="Helical" evidence="1">
    <location>
        <begin position="54"/>
        <end position="82"/>
    </location>
</feature>
<protein>
    <recommendedName>
        <fullName evidence="4">Transmembrane protein</fullName>
    </recommendedName>
</protein>
<feature type="transmembrane region" description="Helical" evidence="1">
    <location>
        <begin position="155"/>
        <end position="172"/>
    </location>
</feature>
<dbReference type="InterPro" id="IPR046862">
    <property type="entry name" value="Rhomboid_2"/>
</dbReference>
<accession>A0A7I7QU99</accession>
<gene>
    <name evidence="2" type="ORF">MSEDJ_39870</name>
</gene>
<feature type="transmembrane region" description="Helical" evidence="1">
    <location>
        <begin position="226"/>
        <end position="243"/>
    </location>
</feature>
<dbReference type="KEGG" id="msei:MSEDJ_39870"/>
<proteinExistence type="predicted"/>
<name>A0A7I7QU99_9MYCO</name>
<keyword evidence="1" id="KW-0472">Membrane</keyword>
<keyword evidence="1" id="KW-0812">Transmembrane</keyword>
<feature type="transmembrane region" description="Helical" evidence="1">
    <location>
        <begin position="129"/>
        <end position="148"/>
    </location>
</feature>
<reference evidence="2 3" key="1">
    <citation type="journal article" date="2019" name="Emerg. Microbes Infect.">
        <title>Comprehensive subspecies identification of 175 nontuberculous mycobacteria species based on 7547 genomic profiles.</title>
        <authorList>
            <person name="Matsumoto Y."/>
            <person name="Kinjo T."/>
            <person name="Motooka D."/>
            <person name="Nabeya D."/>
            <person name="Jung N."/>
            <person name="Uechi K."/>
            <person name="Horii T."/>
            <person name="Iida T."/>
            <person name="Fujita J."/>
            <person name="Nakamura S."/>
        </authorList>
    </citation>
    <scope>NUCLEOTIDE SEQUENCE [LARGE SCALE GENOMIC DNA]</scope>
    <source>
        <strain evidence="2 3">JCM 17899</strain>
    </source>
</reference>
<dbReference type="AlphaFoldDB" id="A0A7I7QU99"/>